<dbReference type="HOGENOM" id="CLU_173877_0_0_9"/>
<dbReference type="KEGG" id="dai:Desaci_4752"/>
<reference evidence="2" key="1">
    <citation type="journal article" date="2012" name="J. Bacteriol.">
        <title>Complete genome sequences of Desulfosporosinus orientis DSM765T, Desulfosporosinus youngiae DSM17734T, Desulfosporosinus meridiei DSM13257T, and Desulfosporosinus acidiphilus DSM22704T.</title>
        <authorList>
            <person name="Pester M."/>
            <person name="Brambilla E."/>
            <person name="Alazard D."/>
            <person name="Rattei T."/>
            <person name="Weinmaier T."/>
            <person name="Han J."/>
            <person name="Lucas S."/>
            <person name="Lapidus A."/>
            <person name="Cheng J.F."/>
            <person name="Goodwin L."/>
            <person name="Pitluck S."/>
            <person name="Peters L."/>
            <person name="Ovchinnikova G."/>
            <person name="Teshima H."/>
            <person name="Detter J.C."/>
            <person name="Han C.S."/>
            <person name="Tapia R."/>
            <person name="Land M.L."/>
            <person name="Hauser L."/>
            <person name="Kyrpides N.C."/>
            <person name="Ivanova N.N."/>
            <person name="Pagani I."/>
            <person name="Huntmann M."/>
            <person name="Wei C.L."/>
            <person name="Davenport K.W."/>
            <person name="Daligault H."/>
            <person name="Chain P.S."/>
            <person name="Chen A."/>
            <person name="Mavromatis K."/>
            <person name="Markowitz V."/>
            <person name="Szeto E."/>
            <person name="Mikhailova N."/>
            <person name="Pati A."/>
            <person name="Wagner M."/>
            <person name="Woyke T."/>
            <person name="Ollivier B."/>
            <person name="Klenk H.P."/>
            <person name="Spring S."/>
            <person name="Loy A."/>
        </authorList>
    </citation>
    <scope>NUCLEOTIDE SEQUENCE [LARGE SCALE GENOMIC DNA]</scope>
    <source>
        <strain evidence="2">DSM 22704 / JCM 16185 / SJ4</strain>
    </source>
</reference>
<dbReference type="Proteomes" id="UP000002892">
    <property type="component" value="Plasmid pDESACI.01"/>
</dbReference>
<gene>
    <name evidence="1" type="ordered locus">Desaci_4752</name>
</gene>
<geneLocation type="plasmid" evidence="1 2">
    <name>pDESACI.01</name>
</geneLocation>
<dbReference type="RefSeq" id="WP_014825090.1">
    <property type="nucleotide sequence ID" value="NC_018066.1"/>
</dbReference>
<evidence type="ECO:0000313" key="2">
    <source>
        <dbReference type="Proteomes" id="UP000002892"/>
    </source>
</evidence>
<keyword evidence="2" id="KW-1185">Reference proteome</keyword>
<proteinExistence type="predicted"/>
<evidence type="ECO:0000313" key="1">
    <source>
        <dbReference type="EMBL" id="AFM43578.1"/>
    </source>
</evidence>
<dbReference type="EMBL" id="CP003640">
    <property type="protein sequence ID" value="AFM43578.1"/>
    <property type="molecule type" value="Genomic_DNA"/>
</dbReference>
<dbReference type="OrthoDB" id="1707431at2"/>
<name>I4DCQ4_DESAJ</name>
<dbReference type="AlphaFoldDB" id="I4DCQ4"/>
<protein>
    <submittedName>
        <fullName evidence="1">Uncharacterized protein</fullName>
    </submittedName>
</protein>
<accession>I4DCQ4</accession>
<sequence>MKILMKPVDMIAHFVPDDLPHPLRLRTSDDDGEPIVISIKQIFTKSVESVAKQKFFLYRCQCDVNGLSRPIELKYDCSACKWYIFKF</sequence>
<organism evidence="1 2">
    <name type="scientific">Desulfosporosinus acidiphilus (strain DSM 22704 / JCM 16185 / SJ4)</name>
    <dbReference type="NCBI Taxonomy" id="646529"/>
    <lineage>
        <taxon>Bacteria</taxon>
        <taxon>Bacillati</taxon>
        <taxon>Bacillota</taxon>
        <taxon>Clostridia</taxon>
        <taxon>Eubacteriales</taxon>
        <taxon>Desulfitobacteriaceae</taxon>
        <taxon>Desulfosporosinus</taxon>
    </lineage>
</organism>
<keyword evidence="1" id="KW-0614">Plasmid</keyword>